<evidence type="ECO:0000313" key="5">
    <source>
        <dbReference type="Proteomes" id="UP001156641"/>
    </source>
</evidence>
<dbReference type="InterPro" id="IPR050832">
    <property type="entry name" value="Bact_Acetyltransf"/>
</dbReference>
<dbReference type="SUPFAM" id="SSF55729">
    <property type="entry name" value="Acyl-CoA N-acyltransferases (Nat)"/>
    <property type="match status" value="1"/>
</dbReference>
<evidence type="ECO:0000256" key="1">
    <source>
        <dbReference type="ARBA" id="ARBA00022679"/>
    </source>
</evidence>
<reference evidence="5" key="1">
    <citation type="journal article" date="2019" name="Int. J. Syst. Evol. Microbiol.">
        <title>The Global Catalogue of Microorganisms (GCM) 10K type strain sequencing project: providing services to taxonomists for standard genome sequencing and annotation.</title>
        <authorList>
            <consortium name="The Broad Institute Genomics Platform"/>
            <consortium name="The Broad Institute Genome Sequencing Center for Infectious Disease"/>
            <person name="Wu L."/>
            <person name="Ma J."/>
        </authorList>
    </citation>
    <scope>NUCLEOTIDE SEQUENCE [LARGE SCALE GENOMIC DNA]</scope>
    <source>
        <strain evidence="5">NBRC 112502</strain>
    </source>
</reference>
<protein>
    <submittedName>
        <fullName evidence="4">N-acetyltransferase</fullName>
    </submittedName>
</protein>
<evidence type="ECO:0000313" key="4">
    <source>
        <dbReference type="EMBL" id="GLR67823.1"/>
    </source>
</evidence>
<dbReference type="PANTHER" id="PTHR43877:SF2">
    <property type="entry name" value="AMINOALKYLPHOSPHONATE N-ACETYLTRANSFERASE-RELATED"/>
    <property type="match status" value="1"/>
</dbReference>
<keyword evidence="5" id="KW-1185">Reference proteome</keyword>
<dbReference type="PROSITE" id="PS51186">
    <property type="entry name" value="GNAT"/>
    <property type="match status" value="1"/>
</dbReference>
<dbReference type="Gene3D" id="3.40.630.30">
    <property type="match status" value="1"/>
</dbReference>
<evidence type="ECO:0000256" key="2">
    <source>
        <dbReference type="ARBA" id="ARBA00023315"/>
    </source>
</evidence>
<evidence type="ECO:0000259" key="3">
    <source>
        <dbReference type="PROSITE" id="PS51186"/>
    </source>
</evidence>
<dbReference type="Pfam" id="PF00583">
    <property type="entry name" value="Acetyltransf_1"/>
    <property type="match status" value="1"/>
</dbReference>
<comment type="caution">
    <text evidence="4">The sequence shown here is derived from an EMBL/GenBank/DDBJ whole genome shotgun (WGS) entry which is preliminary data.</text>
</comment>
<dbReference type="EMBL" id="BSOS01000067">
    <property type="protein sequence ID" value="GLR67823.1"/>
    <property type="molecule type" value="Genomic_DNA"/>
</dbReference>
<dbReference type="PANTHER" id="PTHR43877">
    <property type="entry name" value="AMINOALKYLPHOSPHONATE N-ACETYLTRANSFERASE-RELATED-RELATED"/>
    <property type="match status" value="1"/>
</dbReference>
<dbReference type="Proteomes" id="UP001156641">
    <property type="component" value="Unassembled WGS sequence"/>
</dbReference>
<feature type="domain" description="N-acetyltransferase" evidence="3">
    <location>
        <begin position="1"/>
        <end position="143"/>
    </location>
</feature>
<dbReference type="InterPro" id="IPR000182">
    <property type="entry name" value="GNAT_dom"/>
</dbReference>
<gene>
    <name evidence="4" type="ORF">GCM10010909_25040</name>
</gene>
<dbReference type="InterPro" id="IPR016181">
    <property type="entry name" value="Acyl_CoA_acyltransferase"/>
</dbReference>
<keyword evidence="2" id="KW-0012">Acyltransferase</keyword>
<organism evidence="4 5">
    <name type="scientific">Acidocella aquatica</name>
    <dbReference type="NCBI Taxonomy" id="1922313"/>
    <lineage>
        <taxon>Bacteria</taxon>
        <taxon>Pseudomonadati</taxon>
        <taxon>Pseudomonadota</taxon>
        <taxon>Alphaproteobacteria</taxon>
        <taxon>Acetobacterales</taxon>
        <taxon>Acidocellaceae</taxon>
        <taxon>Acidocella</taxon>
    </lineage>
</organism>
<name>A0ABQ6A857_9PROT</name>
<keyword evidence="1" id="KW-0808">Transferase</keyword>
<sequence>MIVDGLRMSVTAAPDPQARAALVAGLVEFHEHLLGPAESCPLAVLLHDARDALRGGLWGRSGHGWLFIELLFVPEALRGRGLGGELLAAAEVEAVARGCGGVWLDTMNPAALPFYLRHGYESFGELADYPAGNRRVFLRRRLG</sequence>
<accession>A0ABQ6A857</accession>
<proteinExistence type="predicted"/>